<sequence length="231" mass="24373">MTVNAPNLMDVVTRPREFFTALRATSPRSARYLWLVLLGGLITGLYSALSQRPVQEAMAGIPGMPGGNLNLIIAVVGGVIITLLLWLLLWGLGALGAGPEGRAAEVYGASTLPALLLTLLLLPITALFPLHVNVPAPNFAGLEGQELAQAIRTYSAALQRDLGGQPLSVLGKVLSYAGMAWQFYVAWVGFNVLTGDRSKSLRGVLIPLVVLLLLGGAFWFMGRAAQGLTGA</sequence>
<dbReference type="InterPro" id="IPR006977">
    <property type="entry name" value="Yip1_dom"/>
</dbReference>
<organism evidence="7 8">
    <name type="scientific">Deinococcus antarcticus</name>
    <dbReference type="NCBI Taxonomy" id="1298767"/>
    <lineage>
        <taxon>Bacteria</taxon>
        <taxon>Thermotogati</taxon>
        <taxon>Deinococcota</taxon>
        <taxon>Deinococci</taxon>
        <taxon>Deinococcales</taxon>
        <taxon>Deinococcaceae</taxon>
        <taxon>Deinococcus</taxon>
    </lineage>
</organism>
<comment type="caution">
    <text evidence="7">The sequence shown here is derived from an EMBL/GenBank/DDBJ whole genome shotgun (WGS) entry which is preliminary data.</text>
</comment>
<feature type="transmembrane region" description="Helical" evidence="5">
    <location>
        <begin position="106"/>
        <end position="128"/>
    </location>
</feature>
<proteinExistence type="predicted"/>
<keyword evidence="4 5" id="KW-0472">Membrane</keyword>
<dbReference type="Proteomes" id="UP001595748">
    <property type="component" value="Unassembled WGS sequence"/>
</dbReference>
<feature type="transmembrane region" description="Helical" evidence="5">
    <location>
        <begin position="32"/>
        <end position="49"/>
    </location>
</feature>
<dbReference type="EMBL" id="JBHRZF010000075">
    <property type="protein sequence ID" value="MFC3860475.1"/>
    <property type="molecule type" value="Genomic_DNA"/>
</dbReference>
<keyword evidence="3 5" id="KW-1133">Transmembrane helix</keyword>
<evidence type="ECO:0000313" key="8">
    <source>
        <dbReference type="Proteomes" id="UP001595748"/>
    </source>
</evidence>
<reference evidence="8" key="1">
    <citation type="journal article" date="2019" name="Int. J. Syst. Evol. Microbiol.">
        <title>The Global Catalogue of Microorganisms (GCM) 10K type strain sequencing project: providing services to taxonomists for standard genome sequencing and annotation.</title>
        <authorList>
            <consortium name="The Broad Institute Genomics Platform"/>
            <consortium name="The Broad Institute Genome Sequencing Center for Infectious Disease"/>
            <person name="Wu L."/>
            <person name="Ma J."/>
        </authorList>
    </citation>
    <scope>NUCLEOTIDE SEQUENCE [LARGE SCALE GENOMIC DNA]</scope>
    <source>
        <strain evidence="8">CCTCC AB 2013263</strain>
    </source>
</reference>
<protein>
    <submittedName>
        <fullName evidence="7">YIP1 family protein</fullName>
    </submittedName>
</protein>
<evidence type="ECO:0000256" key="3">
    <source>
        <dbReference type="ARBA" id="ARBA00022989"/>
    </source>
</evidence>
<dbReference type="RefSeq" id="WP_380076621.1">
    <property type="nucleotide sequence ID" value="NZ_JBHRZF010000075.1"/>
</dbReference>
<comment type="subcellular location">
    <subcellularLocation>
        <location evidence="1">Membrane</location>
        <topology evidence="1">Multi-pass membrane protein</topology>
    </subcellularLocation>
</comment>
<name>A0ABV8A4Z7_9DEIO</name>
<evidence type="ECO:0000256" key="2">
    <source>
        <dbReference type="ARBA" id="ARBA00022692"/>
    </source>
</evidence>
<evidence type="ECO:0000256" key="1">
    <source>
        <dbReference type="ARBA" id="ARBA00004141"/>
    </source>
</evidence>
<feature type="transmembrane region" description="Helical" evidence="5">
    <location>
        <begin position="69"/>
        <end position="94"/>
    </location>
</feature>
<evidence type="ECO:0000259" key="6">
    <source>
        <dbReference type="Pfam" id="PF04893"/>
    </source>
</evidence>
<accession>A0ABV8A4Z7</accession>
<keyword evidence="2 5" id="KW-0812">Transmembrane</keyword>
<evidence type="ECO:0000256" key="5">
    <source>
        <dbReference type="SAM" id="Phobius"/>
    </source>
</evidence>
<evidence type="ECO:0000256" key="4">
    <source>
        <dbReference type="ARBA" id="ARBA00023136"/>
    </source>
</evidence>
<feature type="transmembrane region" description="Helical" evidence="5">
    <location>
        <begin position="205"/>
        <end position="222"/>
    </location>
</feature>
<evidence type="ECO:0000313" key="7">
    <source>
        <dbReference type="EMBL" id="MFC3860475.1"/>
    </source>
</evidence>
<feature type="transmembrane region" description="Helical" evidence="5">
    <location>
        <begin position="173"/>
        <end position="193"/>
    </location>
</feature>
<feature type="domain" description="Yip1" evidence="6">
    <location>
        <begin position="9"/>
        <end position="217"/>
    </location>
</feature>
<dbReference type="Pfam" id="PF04893">
    <property type="entry name" value="Yip1"/>
    <property type="match status" value="1"/>
</dbReference>
<gene>
    <name evidence="7" type="ORF">ACFOPQ_06815</name>
</gene>
<keyword evidence="8" id="KW-1185">Reference proteome</keyword>